<evidence type="ECO:0000313" key="4">
    <source>
        <dbReference type="Ensembl" id="ENSTNIP00000007494.1"/>
    </source>
</evidence>
<keyword evidence="2" id="KW-0560">Oxidoreductase</keyword>
<dbReference type="PANTHER" id="PTHR22966:SF61">
    <property type="entry name" value="2-AMINOETHANETHIOL DIOXYGENASE"/>
    <property type="match status" value="1"/>
</dbReference>
<dbReference type="PANTHER" id="PTHR22966">
    <property type="entry name" value="2-AMINOETHANETHIOL DIOXYGENASE"/>
    <property type="match status" value="1"/>
</dbReference>
<dbReference type="GO" id="GO:0005739">
    <property type="term" value="C:mitochondrion"/>
    <property type="evidence" value="ECO:0007669"/>
    <property type="project" value="TreeGrafter"/>
</dbReference>
<dbReference type="STRING" id="99883.ENSTNIP00000007494"/>
<dbReference type="GO" id="GO:0016702">
    <property type="term" value="F:oxidoreductase activity, acting on single donors with incorporation of molecular oxygen, incorporation of two atoms of oxygen"/>
    <property type="evidence" value="ECO:0007669"/>
    <property type="project" value="InterPro"/>
</dbReference>
<evidence type="ECO:0000313" key="5">
    <source>
        <dbReference type="Proteomes" id="UP000007303"/>
    </source>
</evidence>
<dbReference type="Ensembl" id="ENSTNIT00000007653.1">
    <property type="protein sequence ID" value="ENSTNIP00000007494.1"/>
    <property type="gene ID" value="ENSTNIG00000004833.1"/>
</dbReference>
<dbReference type="InterPro" id="IPR014710">
    <property type="entry name" value="RmlC-like_jellyroll"/>
</dbReference>
<dbReference type="InParanoid" id="H3CGW6"/>
<dbReference type="CDD" id="cd20289">
    <property type="entry name" value="cupin_ADO"/>
    <property type="match status" value="1"/>
</dbReference>
<dbReference type="GeneTree" id="ENSGT00390000014082"/>
<organism evidence="4 5">
    <name type="scientific">Tetraodon nigroviridis</name>
    <name type="common">Spotted green pufferfish</name>
    <name type="synonym">Chelonodon nigroviridis</name>
    <dbReference type="NCBI Taxonomy" id="99883"/>
    <lineage>
        <taxon>Eukaryota</taxon>
        <taxon>Metazoa</taxon>
        <taxon>Chordata</taxon>
        <taxon>Craniata</taxon>
        <taxon>Vertebrata</taxon>
        <taxon>Euteleostomi</taxon>
        <taxon>Actinopterygii</taxon>
        <taxon>Neopterygii</taxon>
        <taxon>Teleostei</taxon>
        <taxon>Neoteleostei</taxon>
        <taxon>Acanthomorphata</taxon>
        <taxon>Eupercaria</taxon>
        <taxon>Tetraodontiformes</taxon>
        <taxon>Tetradontoidea</taxon>
        <taxon>Tetraodontidae</taxon>
        <taxon>Tetraodon</taxon>
    </lineage>
</organism>
<dbReference type="InterPro" id="IPR012864">
    <property type="entry name" value="PCO/ADO"/>
</dbReference>
<name>H3CGW6_TETNG</name>
<evidence type="ECO:0000256" key="3">
    <source>
        <dbReference type="ARBA" id="ARBA00023004"/>
    </source>
</evidence>
<reference evidence="5" key="1">
    <citation type="journal article" date="2004" name="Nature">
        <title>Genome duplication in the teleost fish Tetraodon nigroviridis reveals the early vertebrate proto-karyotype.</title>
        <authorList>
            <person name="Jaillon O."/>
            <person name="Aury J.-M."/>
            <person name="Brunet F."/>
            <person name="Petit J.-L."/>
            <person name="Stange-Thomann N."/>
            <person name="Mauceli E."/>
            <person name="Bouneau L."/>
            <person name="Fischer C."/>
            <person name="Ozouf-Costaz C."/>
            <person name="Bernot A."/>
            <person name="Nicaud S."/>
            <person name="Jaffe D."/>
            <person name="Fisher S."/>
            <person name="Lutfalla G."/>
            <person name="Dossat C."/>
            <person name="Segurens B."/>
            <person name="Dasilva C."/>
            <person name="Salanoubat M."/>
            <person name="Levy M."/>
            <person name="Boudet N."/>
            <person name="Castellano S."/>
            <person name="Anthouard V."/>
            <person name="Jubin C."/>
            <person name="Castelli V."/>
            <person name="Katinka M."/>
            <person name="Vacherie B."/>
            <person name="Biemont C."/>
            <person name="Skalli Z."/>
            <person name="Cattolico L."/>
            <person name="Poulain J."/>
            <person name="De Berardinis V."/>
            <person name="Cruaud C."/>
            <person name="Duprat S."/>
            <person name="Brottier P."/>
            <person name="Coutanceau J.-P."/>
            <person name="Gouzy J."/>
            <person name="Parra G."/>
            <person name="Lardier G."/>
            <person name="Chapple C."/>
            <person name="McKernan K.J."/>
            <person name="McEwan P."/>
            <person name="Bosak S."/>
            <person name="Kellis M."/>
            <person name="Volff J.-N."/>
            <person name="Guigo R."/>
            <person name="Zody M.C."/>
            <person name="Mesirov J."/>
            <person name="Lindblad-Toh K."/>
            <person name="Birren B."/>
            <person name="Nusbaum C."/>
            <person name="Kahn D."/>
            <person name="Robinson-Rechavi M."/>
            <person name="Laudet V."/>
            <person name="Schachter V."/>
            <person name="Quetier F."/>
            <person name="Saurin W."/>
            <person name="Scarpelli C."/>
            <person name="Wincker P."/>
            <person name="Lander E.S."/>
            <person name="Weissenbach J."/>
            <person name="Roest Crollius H."/>
        </authorList>
    </citation>
    <scope>NUCLEOTIDE SEQUENCE [LARGE SCALE GENOMIC DNA]</scope>
</reference>
<dbReference type="GO" id="GO:0046872">
    <property type="term" value="F:metal ion binding"/>
    <property type="evidence" value="ECO:0007669"/>
    <property type="project" value="UniProtKB-KW"/>
</dbReference>
<dbReference type="HOGENOM" id="CLU_061320_2_1_1"/>
<keyword evidence="1" id="KW-0479">Metal-binding</keyword>
<proteinExistence type="predicted"/>
<protein>
    <submittedName>
        <fullName evidence="4">2-aminoethanethiol (cysteamine) dioxygenase a</fullName>
    </submittedName>
</protein>
<reference evidence="4" key="3">
    <citation type="submission" date="2025-09" db="UniProtKB">
        <authorList>
            <consortium name="Ensembl"/>
        </authorList>
    </citation>
    <scope>IDENTIFICATION</scope>
</reference>
<dbReference type="Proteomes" id="UP000007303">
    <property type="component" value="Unassembled WGS sequence"/>
</dbReference>
<dbReference type="SUPFAM" id="SSF51182">
    <property type="entry name" value="RmlC-like cupins"/>
    <property type="match status" value="1"/>
</dbReference>
<dbReference type="InterPro" id="IPR011051">
    <property type="entry name" value="RmlC_Cupin_sf"/>
</dbReference>
<keyword evidence="5" id="KW-1185">Reference proteome</keyword>
<keyword evidence="3" id="KW-0408">Iron</keyword>
<reference evidence="4" key="2">
    <citation type="submission" date="2025-08" db="UniProtKB">
        <authorList>
            <consortium name="Ensembl"/>
        </authorList>
    </citation>
    <scope>IDENTIFICATION</scope>
</reference>
<dbReference type="OMA" id="KVSVRCF"/>
<accession>H3CGW6</accession>
<dbReference type="Pfam" id="PF07847">
    <property type="entry name" value="PCO_ADO"/>
    <property type="match status" value="1"/>
</dbReference>
<sequence length="258" mass="28247">MPRDNKSPLIQKIARKAHVAFKDLELAANGVNDVDKHTELVSLVTAIRAADLKLTHPSSNPSSAASAGLQSPPVSYMHICETEGFSMGVFLLKSGASIPLHDHPGMNGMLKVLYGKVSVCSYDKLDDNLSVCPIPSQFEPPIAPFQTVSLRRTVFRSSAEYTENSGPCLLTPAQDNLHQINAVEGPAAFLDILAPPYNADHGRDCNYYRILQTVEEGKTDEQQGDEEEKEKVTWMLEIPEPEDFWCGPEPYPGPAVSV</sequence>
<evidence type="ECO:0000256" key="2">
    <source>
        <dbReference type="ARBA" id="ARBA00023002"/>
    </source>
</evidence>
<evidence type="ECO:0000256" key="1">
    <source>
        <dbReference type="ARBA" id="ARBA00022723"/>
    </source>
</evidence>
<dbReference type="Gene3D" id="2.60.120.10">
    <property type="entry name" value="Jelly Rolls"/>
    <property type="match status" value="1"/>
</dbReference>
<dbReference type="AlphaFoldDB" id="H3CGW6"/>